<evidence type="ECO:0000256" key="7">
    <source>
        <dbReference type="SAM" id="Phobius"/>
    </source>
</evidence>
<evidence type="ECO:0000256" key="6">
    <source>
        <dbReference type="SAM" id="MobiDB-lite"/>
    </source>
</evidence>
<keyword evidence="10" id="KW-1185">Reference proteome</keyword>
<sequence length="327" mass="35417">MAKTRTDPEEFSRPLRRVLVGILVLSLLGLFLLWRIDSPRVERFRAALIDRVVPSFDWAMTPVTTAAGMIEQFQSYASLHAQNQDLRRELQQMKAWKEAALQLEQQNARLLDLNQVRLDPKLTHVTGQVLADSGSPFRQSVLINVGARDGILDGWATMDGIGVVGRISGVGERTARVILLTDTNSRIPVTVQPSGQKGLLSGDNTALPPLEFLEKADEVRPGDRVVSSGDGGMFPAGLLVGQVVLGNDRRLRVSLSADYQRLEFLRVLRSHQLAPITDAGALVAPPLLPDGPDTSGALNTEALPARGNQPEALPAADASTETDGNSE</sequence>
<dbReference type="Proteomes" id="UP000284547">
    <property type="component" value="Unassembled WGS sequence"/>
</dbReference>
<keyword evidence="7" id="KW-1133">Transmembrane helix</keyword>
<proteinExistence type="inferred from homology"/>
<dbReference type="InterPro" id="IPR007221">
    <property type="entry name" value="MreC"/>
</dbReference>
<evidence type="ECO:0000256" key="5">
    <source>
        <dbReference type="SAM" id="Coils"/>
    </source>
</evidence>
<feature type="region of interest" description="Disordered" evidence="6">
    <location>
        <begin position="287"/>
        <end position="327"/>
    </location>
</feature>
<dbReference type="OrthoDB" id="8478127at2"/>
<keyword evidence="5" id="KW-0175">Coiled coil</keyword>
<dbReference type="InterPro" id="IPR042177">
    <property type="entry name" value="Cell/Rod_1"/>
</dbReference>
<dbReference type="GO" id="GO:0005886">
    <property type="term" value="C:plasma membrane"/>
    <property type="evidence" value="ECO:0007669"/>
    <property type="project" value="TreeGrafter"/>
</dbReference>
<dbReference type="PANTHER" id="PTHR34138">
    <property type="entry name" value="CELL SHAPE-DETERMINING PROTEIN MREC"/>
    <property type="match status" value="1"/>
</dbReference>
<evidence type="ECO:0000313" key="9">
    <source>
        <dbReference type="EMBL" id="RGP38839.1"/>
    </source>
</evidence>
<reference evidence="9 10" key="1">
    <citation type="submission" date="2018-08" db="EMBL/GenBank/DDBJ databases">
        <title>Flavobacterium tibetense sp. nov., isolated from a wetland YonghuCo on Tibetan Plateau.</title>
        <authorList>
            <person name="Phurbu D."/>
            <person name="Lu H."/>
            <person name="Xing P."/>
        </authorList>
    </citation>
    <scope>NUCLEOTIDE SEQUENCE [LARGE SCALE GENOMIC DNA]</scope>
    <source>
        <strain evidence="9 10">DJC</strain>
    </source>
</reference>
<evidence type="ECO:0000313" key="10">
    <source>
        <dbReference type="Proteomes" id="UP000284547"/>
    </source>
</evidence>
<dbReference type="Pfam" id="PF04085">
    <property type="entry name" value="MreC"/>
    <property type="match status" value="1"/>
</dbReference>
<dbReference type="AlphaFoldDB" id="A0A411Z706"/>
<accession>A0A411Z706</accession>
<protein>
    <recommendedName>
        <fullName evidence="2">Cell shape-determining protein MreC</fullName>
    </recommendedName>
    <alternativeName>
        <fullName evidence="4">Cell shape protein MreC</fullName>
    </alternativeName>
</protein>
<dbReference type="RefSeq" id="WP_118149575.1">
    <property type="nucleotide sequence ID" value="NZ_QWEY01000001.1"/>
</dbReference>
<feature type="coiled-coil region" evidence="5">
    <location>
        <begin position="79"/>
        <end position="113"/>
    </location>
</feature>
<dbReference type="GO" id="GO:0008360">
    <property type="term" value="P:regulation of cell shape"/>
    <property type="evidence" value="ECO:0007669"/>
    <property type="project" value="UniProtKB-KW"/>
</dbReference>
<keyword evidence="7" id="KW-0472">Membrane</keyword>
<evidence type="ECO:0000256" key="2">
    <source>
        <dbReference type="ARBA" id="ARBA00013855"/>
    </source>
</evidence>
<dbReference type="NCBIfam" id="TIGR00219">
    <property type="entry name" value="mreC"/>
    <property type="match status" value="1"/>
</dbReference>
<dbReference type="NCBIfam" id="NF010533">
    <property type="entry name" value="PRK13922.9-5"/>
    <property type="match status" value="1"/>
</dbReference>
<keyword evidence="3" id="KW-0133">Cell shape</keyword>
<evidence type="ECO:0000256" key="1">
    <source>
        <dbReference type="ARBA" id="ARBA00009369"/>
    </source>
</evidence>
<dbReference type="EMBL" id="QWEY01000001">
    <property type="protein sequence ID" value="RGP38839.1"/>
    <property type="molecule type" value="Genomic_DNA"/>
</dbReference>
<dbReference type="InterPro" id="IPR042175">
    <property type="entry name" value="Cell/Rod_MreC_2"/>
</dbReference>
<dbReference type="Gene3D" id="2.40.10.350">
    <property type="entry name" value="Rod shape-determining protein MreC, domain 2"/>
    <property type="match status" value="1"/>
</dbReference>
<evidence type="ECO:0000256" key="3">
    <source>
        <dbReference type="ARBA" id="ARBA00022960"/>
    </source>
</evidence>
<name>A0A411Z706_9RHOB</name>
<dbReference type="PANTHER" id="PTHR34138:SF1">
    <property type="entry name" value="CELL SHAPE-DETERMINING PROTEIN MREC"/>
    <property type="match status" value="1"/>
</dbReference>
<dbReference type="InterPro" id="IPR055342">
    <property type="entry name" value="MreC_beta-barrel_core"/>
</dbReference>
<organism evidence="9 10">
    <name type="scientific">Pseudotabrizicola alkalilacus</name>
    <dbReference type="NCBI Taxonomy" id="2305252"/>
    <lineage>
        <taxon>Bacteria</taxon>
        <taxon>Pseudomonadati</taxon>
        <taxon>Pseudomonadota</taxon>
        <taxon>Alphaproteobacteria</taxon>
        <taxon>Rhodobacterales</taxon>
        <taxon>Paracoccaceae</taxon>
        <taxon>Pseudotabrizicola</taxon>
    </lineage>
</organism>
<feature type="domain" description="Rod shape-determining protein MreC beta-barrel core" evidence="8">
    <location>
        <begin position="129"/>
        <end position="268"/>
    </location>
</feature>
<dbReference type="Gene3D" id="2.40.10.340">
    <property type="entry name" value="Rod shape-determining protein MreC, domain 1"/>
    <property type="match status" value="1"/>
</dbReference>
<keyword evidence="7" id="KW-0812">Transmembrane</keyword>
<evidence type="ECO:0000256" key="4">
    <source>
        <dbReference type="ARBA" id="ARBA00032089"/>
    </source>
</evidence>
<comment type="similarity">
    <text evidence="1">Belongs to the MreC family.</text>
</comment>
<feature type="transmembrane region" description="Helical" evidence="7">
    <location>
        <begin position="18"/>
        <end position="36"/>
    </location>
</feature>
<gene>
    <name evidence="9" type="primary">mreC</name>
    <name evidence="9" type="ORF">D1012_01580</name>
</gene>
<evidence type="ECO:0000259" key="8">
    <source>
        <dbReference type="Pfam" id="PF04085"/>
    </source>
</evidence>
<comment type="caution">
    <text evidence="9">The sequence shown here is derived from an EMBL/GenBank/DDBJ whole genome shotgun (WGS) entry which is preliminary data.</text>
</comment>